<sequence>MKLHEFDEKYWNYYLTLESDLIKTQRYVTIDEDNYSAFSVEYAKQYQTICSEIDVICKDYCWFLDPDTKVKNIMGYASVILEKKPDLISRTVRVKTAASVNLHPWMDWKTDKQNPFDGCSVANNSPSWWMYYNKVKHNRTGSDSENKEFFKFANQGNTLNSLAGLFILVMYYYKDLALSENPDNVTIPNRPSNLFEIKDWEKHFIFFNEDLAMNVKKNSLIYND</sequence>
<organism evidence="1 2">
    <name type="scientific">Alkalibacterium indicireducens</name>
    <dbReference type="NCBI Taxonomy" id="398758"/>
    <lineage>
        <taxon>Bacteria</taxon>
        <taxon>Bacillati</taxon>
        <taxon>Bacillota</taxon>
        <taxon>Bacilli</taxon>
        <taxon>Lactobacillales</taxon>
        <taxon>Carnobacteriaceae</taxon>
        <taxon>Alkalibacterium</taxon>
    </lineage>
</organism>
<evidence type="ECO:0000313" key="2">
    <source>
        <dbReference type="Proteomes" id="UP001410648"/>
    </source>
</evidence>
<dbReference type="Proteomes" id="UP001410648">
    <property type="component" value="Unassembled WGS sequence"/>
</dbReference>
<protein>
    <submittedName>
        <fullName evidence="1">Uncharacterized protein</fullName>
    </submittedName>
</protein>
<accession>A0ABN1AX06</accession>
<comment type="caution">
    <text evidence="1">The sequence shown here is derived from an EMBL/GenBank/DDBJ whole genome shotgun (WGS) entry which is preliminary data.</text>
</comment>
<name>A0ABN1AX06_9LACT</name>
<proteinExistence type="predicted"/>
<dbReference type="EMBL" id="BAAADA010000113">
    <property type="protein sequence ID" value="GAA0485623.1"/>
    <property type="molecule type" value="Genomic_DNA"/>
</dbReference>
<dbReference type="RefSeq" id="WP_346024741.1">
    <property type="nucleotide sequence ID" value="NZ_BAAADA010000113.1"/>
</dbReference>
<reference evidence="1 2" key="1">
    <citation type="journal article" date="2019" name="Int. J. Syst. Evol. Microbiol.">
        <title>The Global Catalogue of Microorganisms (GCM) 10K type strain sequencing project: providing services to taxonomists for standard genome sequencing and annotation.</title>
        <authorList>
            <consortium name="The Broad Institute Genomics Platform"/>
            <consortium name="The Broad Institute Genome Sequencing Center for Infectious Disease"/>
            <person name="Wu L."/>
            <person name="Ma J."/>
        </authorList>
    </citation>
    <scope>NUCLEOTIDE SEQUENCE [LARGE SCALE GENOMIC DNA]</scope>
    <source>
        <strain evidence="1 2">JCM 14232</strain>
    </source>
</reference>
<keyword evidence="2" id="KW-1185">Reference proteome</keyword>
<evidence type="ECO:0000313" key="1">
    <source>
        <dbReference type="EMBL" id="GAA0485623.1"/>
    </source>
</evidence>
<gene>
    <name evidence="1" type="ORF">GCM10008936_13150</name>
</gene>